<organism evidence="2 3">
    <name type="scientific">Massilia arenae</name>
    <dbReference type="NCBI Taxonomy" id="2603288"/>
    <lineage>
        <taxon>Bacteria</taxon>
        <taxon>Pseudomonadati</taxon>
        <taxon>Pseudomonadota</taxon>
        <taxon>Betaproteobacteria</taxon>
        <taxon>Burkholderiales</taxon>
        <taxon>Oxalobacteraceae</taxon>
        <taxon>Telluria group</taxon>
        <taxon>Massilia</taxon>
    </lineage>
</organism>
<reference evidence="2 3" key="1">
    <citation type="submission" date="2019-08" db="EMBL/GenBank/DDBJ databases">
        <title>Massilia golmudensis sp. nov., isolated from sand in the Qinghai-Tibetan Plateau.</title>
        <authorList>
            <person name="Zhang B."/>
        </authorList>
    </citation>
    <scope>NUCLEOTIDE SEQUENCE [LARGE SCALE GENOMIC DNA]</scope>
    <source>
        <strain evidence="2 3">GEM5</strain>
    </source>
</reference>
<dbReference type="RefSeq" id="WP_147934260.1">
    <property type="nucleotide sequence ID" value="NZ_VPFD01000006.1"/>
</dbReference>
<accession>A0A5C7FWS1</accession>
<evidence type="ECO:0000313" key="2">
    <source>
        <dbReference type="EMBL" id="TXG00624.1"/>
    </source>
</evidence>
<feature type="chain" id="PRO_5022754224" description="Cys-rich protein" evidence="1">
    <location>
        <begin position="23"/>
        <end position="66"/>
    </location>
</feature>
<protein>
    <recommendedName>
        <fullName evidence="4">Cys-rich protein</fullName>
    </recommendedName>
</protein>
<evidence type="ECO:0008006" key="4">
    <source>
        <dbReference type="Google" id="ProtNLM"/>
    </source>
</evidence>
<gene>
    <name evidence="2" type="ORF">FVD38_07600</name>
</gene>
<comment type="caution">
    <text evidence="2">The sequence shown here is derived from an EMBL/GenBank/DDBJ whole genome shotgun (WGS) entry which is preliminary data.</text>
</comment>
<sequence length="66" mass="7212">MNKKLATLLFAVGLGASTSVFAWQDVDACVRGCGQVLTRCLEFSTNAAESAQCLQEFNECRDWCGF</sequence>
<evidence type="ECO:0000256" key="1">
    <source>
        <dbReference type="SAM" id="SignalP"/>
    </source>
</evidence>
<proteinExistence type="predicted"/>
<dbReference type="Proteomes" id="UP000321413">
    <property type="component" value="Unassembled WGS sequence"/>
</dbReference>
<evidence type="ECO:0000313" key="3">
    <source>
        <dbReference type="Proteomes" id="UP000321413"/>
    </source>
</evidence>
<name>A0A5C7FWS1_9BURK</name>
<keyword evidence="1" id="KW-0732">Signal</keyword>
<dbReference type="EMBL" id="VPFD01000006">
    <property type="protein sequence ID" value="TXG00624.1"/>
    <property type="molecule type" value="Genomic_DNA"/>
</dbReference>
<dbReference type="AlphaFoldDB" id="A0A5C7FWS1"/>
<feature type="signal peptide" evidence="1">
    <location>
        <begin position="1"/>
        <end position="22"/>
    </location>
</feature>
<keyword evidence="3" id="KW-1185">Reference proteome</keyword>